<dbReference type="PANTHER" id="PTHR12832:SF11">
    <property type="entry name" value="LD23868P"/>
    <property type="match status" value="1"/>
</dbReference>
<dbReference type="AlphaFoldDB" id="A0A9P0NU46"/>
<protein>
    <recommendedName>
        <fullName evidence="4">T-complex protein 11-like protein 1</fullName>
    </recommendedName>
</protein>
<reference evidence="2" key="1">
    <citation type="submission" date="2022-03" db="EMBL/GenBank/DDBJ databases">
        <authorList>
            <person name="Sayadi A."/>
        </authorList>
    </citation>
    <scope>NUCLEOTIDE SEQUENCE</scope>
</reference>
<dbReference type="Pfam" id="PF05794">
    <property type="entry name" value="Tcp11"/>
    <property type="match status" value="1"/>
</dbReference>
<comment type="similarity">
    <text evidence="1">Belongs to the TCP11 family.</text>
</comment>
<dbReference type="EMBL" id="CAKOFQ010006652">
    <property type="protein sequence ID" value="CAH1954043.1"/>
    <property type="molecule type" value="Genomic_DNA"/>
</dbReference>
<gene>
    <name evidence="2" type="ORF">ACAOBT_LOCUS352</name>
</gene>
<organism evidence="2 3">
    <name type="scientific">Acanthoscelides obtectus</name>
    <name type="common">Bean weevil</name>
    <name type="synonym">Bruchus obtectus</name>
    <dbReference type="NCBI Taxonomy" id="200917"/>
    <lineage>
        <taxon>Eukaryota</taxon>
        <taxon>Metazoa</taxon>
        <taxon>Ecdysozoa</taxon>
        <taxon>Arthropoda</taxon>
        <taxon>Hexapoda</taxon>
        <taxon>Insecta</taxon>
        <taxon>Pterygota</taxon>
        <taxon>Neoptera</taxon>
        <taxon>Endopterygota</taxon>
        <taxon>Coleoptera</taxon>
        <taxon>Polyphaga</taxon>
        <taxon>Cucujiformia</taxon>
        <taxon>Chrysomeloidea</taxon>
        <taxon>Chrysomelidae</taxon>
        <taxon>Bruchinae</taxon>
        <taxon>Bruchini</taxon>
        <taxon>Acanthoscelides</taxon>
    </lineage>
</organism>
<dbReference type="InterPro" id="IPR008862">
    <property type="entry name" value="Tcp11"/>
</dbReference>
<dbReference type="PANTHER" id="PTHR12832">
    <property type="entry name" value="TESTIS-SPECIFIC PROTEIN PBS13 T-COMPLEX 11"/>
    <property type="match status" value="1"/>
</dbReference>
<evidence type="ECO:0008006" key="4">
    <source>
        <dbReference type="Google" id="ProtNLM"/>
    </source>
</evidence>
<dbReference type="OrthoDB" id="276323at2759"/>
<keyword evidence="3" id="KW-1185">Reference proteome</keyword>
<proteinExistence type="inferred from homology"/>
<name>A0A9P0NU46_ACAOB</name>
<comment type="caution">
    <text evidence="2">The sequence shown here is derived from an EMBL/GenBank/DDBJ whole genome shotgun (WGS) entry which is preliminary data.</text>
</comment>
<dbReference type="GO" id="GO:0007165">
    <property type="term" value="P:signal transduction"/>
    <property type="evidence" value="ECO:0007669"/>
    <property type="project" value="TreeGrafter"/>
</dbReference>
<sequence length="217" mass="24781">MVTSGLTSASPPKFVSLEEIMQAANGMRDMALVHQIVVDKDFRLKRVEPEPDSVQKIIKDTMHKAFWDVLRAQLAEEPPNYTQALNLLEEIKEGLFAVLLPQHTRIRQQISEILDTDLIKQQALQGTLDFKNYAQYVISVMSKLCAPIRDDKINELKETSDVIDTFRGILELLDLMQLDMANFTLQMARPDIIARSVDLERKKFADYLAIQTDLTAF</sequence>
<dbReference type="Proteomes" id="UP001152888">
    <property type="component" value="Unassembled WGS sequence"/>
</dbReference>
<evidence type="ECO:0000313" key="3">
    <source>
        <dbReference type="Proteomes" id="UP001152888"/>
    </source>
</evidence>
<accession>A0A9P0NU46</accession>
<evidence type="ECO:0000256" key="1">
    <source>
        <dbReference type="ARBA" id="ARBA00010954"/>
    </source>
</evidence>
<evidence type="ECO:0000313" key="2">
    <source>
        <dbReference type="EMBL" id="CAH1954043.1"/>
    </source>
</evidence>